<evidence type="ECO:0000259" key="2">
    <source>
        <dbReference type="Pfam" id="PF18135"/>
    </source>
</evidence>
<gene>
    <name evidence="3" type="ORF">M1E25_12675</name>
</gene>
<feature type="region of interest" description="Disordered" evidence="1">
    <location>
        <begin position="140"/>
        <end position="160"/>
    </location>
</feature>
<dbReference type="EMBL" id="JAMQGM010000027">
    <property type="protein sequence ID" value="MCM2578198.1"/>
    <property type="molecule type" value="Genomic_DNA"/>
</dbReference>
<evidence type="ECO:0000313" key="3">
    <source>
        <dbReference type="EMBL" id="MCM2578198.1"/>
    </source>
</evidence>
<dbReference type="GO" id="GO:0008168">
    <property type="term" value="F:methyltransferase activity"/>
    <property type="evidence" value="ECO:0007669"/>
    <property type="project" value="UniProtKB-KW"/>
</dbReference>
<dbReference type="GO" id="GO:0032259">
    <property type="term" value="P:methylation"/>
    <property type="evidence" value="ECO:0007669"/>
    <property type="project" value="UniProtKB-KW"/>
</dbReference>
<accession>A0ABT0X6P3</accession>
<comment type="caution">
    <text evidence="3">The sequence shown here is derived from an EMBL/GenBank/DDBJ whole genome shotgun (WGS) entry which is preliminary data.</text>
</comment>
<keyword evidence="3" id="KW-0489">Methyltransferase</keyword>
<feature type="domain" description="Type ISP restriction-modification enzyme LLaBIII C-terminal specificity" evidence="2">
    <location>
        <begin position="1"/>
        <end position="336"/>
    </location>
</feature>
<keyword evidence="3" id="KW-0808">Transferase</keyword>
<keyword evidence="4" id="KW-1185">Reference proteome</keyword>
<evidence type="ECO:0000256" key="1">
    <source>
        <dbReference type="SAM" id="MobiDB-lite"/>
    </source>
</evidence>
<dbReference type="InterPro" id="IPR041635">
    <property type="entry name" value="Type_ISP_LLaBIII_C"/>
</dbReference>
<sequence length="401" mass="43127">MPWSAPALRIGRGWVTAPDRAALTARWRQFTAAEGPARETLLEPTRARGLHTAVAQLPGHGGATVELAAETGDCPDPVRILRGPFDRQWLIPDHRLIDAARPELWRVHDDHQVFAVEQARLPGSSPDAGPPVVFSALLPDGRSADGRRPGRIRPLYRRPGGAEPNVAPGLTAELSRLLGLGIGSADFLAWVAAAAVRRTDGTVAVPLPLEPDIWETGTALGRRLLWIQTFGSRYGSGPDERPKLPGGRRPYVRAPLHEGRAVPLGSAMFDPQEPGLAVGDGRVAPVPAGAWEFRTGGVPVVEQWIARRIAPQATGPLDATGLHGWRREWTSELLELITVLALLDELRPQQRELADRVARGPALPASALRKAGVLPVSRASRLPASVLDHPEEGPGGQFTLL</sequence>
<dbReference type="Pfam" id="PF18135">
    <property type="entry name" value="Type_ISP_C"/>
    <property type="match status" value="1"/>
</dbReference>
<evidence type="ECO:0000313" key="4">
    <source>
        <dbReference type="Proteomes" id="UP001167160"/>
    </source>
</evidence>
<name>A0ABT0X6P3_9ACTN</name>
<protein>
    <submittedName>
        <fullName evidence="3">DNA methyltransferase</fullName>
    </submittedName>
</protein>
<reference evidence="3" key="1">
    <citation type="journal article" date="2023" name="Int. J. Syst. Evol. Microbiol.">
        <title>Streptomyces meridianus sp. nov. isolated from brackish water of the Tagus estuary in Alcochete, Portugal.</title>
        <authorList>
            <person name="Santos J.D.N."/>
            <person name="Klimek D."/>
            <person name="Calusinska M."/>
            <person name="Lobo Da Cunha A."/>
            <person name="Catita J."/>
            <person name="Goncalves H."/>
            <person name="Gonzalez I."/>
            <person name="Reyes F."/>
            <person name="Lage O.M."/>
        </authorList>
    </citation>
    <scope>NUCLEOTIDE SEQUENCE</scope>
    <source>
        <strain evidence="3">MTZ3.1</strain>
    </source>
</reference>
<proteinExistence type="predicted"/>
<dbReference type="Proteomes" id="UP001167160">
    <property type="component" value="Unassembled WGS sequence"/>
</dbReference>
<organism evidence="3 4">
    <name type="scientific">Streptomyces meridianus</name>
    <dbReference type="NCBI Taxonomy" id="2938945"/>
    <lineage>
        <taxon>Bacteria</taxon>
        <taxon>Bacillati</taxon>
        <taxon>Actinomycetota</taxon>
        <taxon>Actinomycetes</taxon>
        <taxon>Kitasatosporales</taxon>
        <taxon>Streptomycetaceae</taxon>
        <taxon>Streptomyces</taxon>
    </lineage>
</organism>